<proteinExistence type="predicted"/>
<reference evidence="1 2" key="1">
    <citation type="submission" date="2015-09" db="EMBL/GenBank/DDBJ databases">
        <title>Genome sequence, genome mining and natural product profiling of a biocontrol bacterium Streptomyces malaysiensis F913.</title>
        <authorList>
            <person name="Xu Y."/>
            <person name="Wei J."/>
            <person name="Xie J."/>
            <person name="Li T."/>
            <person name="Zhou Z."/>
        </authorList>
    </citation>
    <scope>NUCLEOTIDE SEQUENCE [LARGE SCALE GENOMIC DNA]</scope>
    <source>
        <strain evidence="1 2">F913</strain>
    </source>
</reference>
<keyword evidence="2" id="KW-1185">Reference proteome</keyword>
<organism evidence="1 2">
    <name type="scientific">Streptomyces malaysiensis</name>
    <dbReference type="NCBI Taxonomy" id="92644"/>
    <lineage>
        <taxon>Bacteria</taxon>
        <taxon>Bacillati</taxon>
        <taxon>Actinomycetota</taxon>
        <taxon>Actinomycetes</taxon>
        <taxon>Kitasatosporales</taxon>
        <taxon>Streptomycetaceae</taxon>
        <taxon>Streptomyces</taxon>
        <taxon>Streptomyces violaceusniger group</taxon>
    </lineage>
</organism>
<sequence>MPVVNGVEELSLHIRQGVLFEANMLSDIEARILLPVENQILLQIISTVTIPLGQLIRGLLQIVNQPFTACDYALHRGERFLTAPAHLTHIGTDTPKGTLPLLRRGRIDKGMPG</sequence>
<name>A0A2J7YYP1_STRMQ</name>
<gene>
    <name evidence="1" type="ORF">SMF913_28597</name>
</gene>
<dbReference type="AlphaFoldDB" id="A0A2J7YYP1"/>
<protein>
    <submittedName>
        <fullName evidence="1">Uncharacterized protein</fullName>
    </submittedName>
</protein>
<dbReference type="Proteomes" id="UP000236520">
    <property type="component" value="Unassembled WGS sequence"/>
</dbReference>
<evidence type="ECO:0000313" key="2">
    <source>
        <dbReference type="Proteomes" id="UP000236520"/>
    </source>
</evidence>
<accession>A0A2J7YYP1</accession>
<comment type="caution">
    <text evidence="1">The sequence shown here is derived from an EMBL/GenBank/DDBJ whole genome shotgun (WGS) entry which is preliminary data.</text>
</comment>
<dbReference type="EMBL" id="LJIW01000002">
    <property type="protein sequence ID" value="PNG93132.1"/>
    <property type="molecule type" value="Genomic_DNA"/>
</dbReference>
<evidence type="ECO:0000313" key="1">
    <source>
        <dbReference type="EMBL" id="PNG93132.1"/>
    </source>
</evidence>